<name>A0A6A5YDG1_9PEZI</name>
<dbReference type="EMBL" id="ML978715">
    <property type="protein sequence ID" value="KAF2088904.1"/>
    <property type="molecule type" value="Genomic_DNA"/>
</dbReference>
<organism evidence="3 4">
    <name type="scientific">Saccharata proteae CBS 121410</name>
    <dbReference type="NCBI Taxonomy" id="1314787"/>
    <lineage>
        <taxon>Eukaryota</taxon>
        <taxon>Fungi</taxon>
        <taxon>Dikarya</taxon>
        <taxon>Ascomycota</taxon>
        <taxon>Pezizomycotina</taxon>
        <taxon>Dothideomycetes</taxon>
        <taxon>Dothideomycetes incertae sedis</taxon>
        <taxon>Botryosphaeriales</taxon>
        <taxon>Saccharataceae</taxon>
        <taxon>Saccharata</taxon>
    </lineage>
</organism>
<dbReference type="PANTHER" id="PTHR38790">
    <property type="entry name" value="2EXR DOMAIN-CONTAINING PROTEIN-RELATED"/>
    <property type="match status" value="1"/>
</dbReference>
<dbReference type="Pfam" id="PF24864">
    <property type="entry name" value="DUF7730"/>
    <property type="match status" value="1"/>
</dbReference>
<reference evidence="3" key="1">
    <citation type="journal article" date="2020" name="Stud. Mycol.">
        <title>101 Dothideomycetes genomes: a test case for predicting lifestyles and emergence of pathogens.</title>
        <authorList>
            <person name="Haridas S."/>
            <person name="Albert R."/>
            <person name="Binder M."/>
            <person name="Bloem J."/>
            <person name="Labutti K."/>
            <person name="Salamov A."/>
            <person name="Andreopoulos B."/>
            <person name="Baker S."/>
            <person name="Barry K."/>
            <person name="Bills G."/>
            <person name="Bluhm B."/>
            <person name="Cannon C."/>
            <person name="Castanera R."/>
            <person name="Culley D."/>
            <person name="Daum C."/>
            <person name="Ezra D."/>
            <person name="Gonzalez J."/>
            <person name="Henrissat B."/>
            <person name="Kuo A."/>
            <person name="Liang C."/>
            <person name="Lipzen A."/>
            <person name="Lutzoni F."/>
            <person name="Magnuson J."/>
            <person name="Mondo S."/>
            <person name="Nolan M."/>
            <person name="Ohm R."/>
            <person name="Pangilinan J."/>
            <person name="Park H.-J."/>
            <person name="Ramirez L."/>
            <person name="Alfaro M."/>
            <person name="Sun H."/>
            <person name="Tritt A."/>
            <person name="Yoshinaga Y."/>
            <person name="Zwiers L.-H."/>
            <person name="Turgeon B."/>
            <person name="Goodwin S."/>
            <person name="Spatafora J."/>
            <person name="Crous P."/>
            <person name="Grigoriev I."/>
        </authorList>
    </citation>
    <scope>NUCLEOTIDE SEQUENCE</scope>
    <source>
        <strain evidence="3">CBS 121410</strain>
    </source>
</reference>
<proteinExistence type="predicted"/>
<keyword evidence="4" id="KW-1185">Reference proteome</keyword>
<evidence type="ECO:0000313" key="3">
    <source>
        <dbReference type="EMBL" id="KAF2088904.1"/>
    </source>
</evidence>
<feature type="compositionally biased region" description="Basic and acidic residues" evidence="1">
    <location>
        <begin position="358"/>
        <end position="392"/>
    </location>
</feature>
<feature type="domain" description="DUF7730" evidence="2">
    <location>
        <begin position="35"/>
        <end position="172"/>
    </location>
</feature>
<accession>A0A6A5YDG1</accession>
<evidence type="ECO:0000313" key="4">
    <source>
        <dbReference type="Proteomes" id="UP000799776"/>
    </source>
</evidence>
<evidence type="ECO:0000256" key="1">
    <source>
        <dbReference type="SAM" id="MobiDB-lite"/>
    </source>
</evidence>
<dbReference type="PANTHER" id="PTHR38790:SF4">
    <property type="entry name" value="2EXR DOMAIN-CONTAINING PROTEIN"/>
    <property type="match status" value="1"/>
</dbReference>
<evidence type="ECO:0000259" key="2">
    <source>
        <dbReference type="Pfam" id="PF24864"/>
    </source>
</evidence>
<feature type="region of interest" description="Disordered" evidence="1">
    <location>
        <begin position="355"/>
        <end position="401"/>
    </location>
</feature>
<dbReference type="AlphaFoldDB" id="A0A6A5YDG1"/>
<dbReference type="InterPro" id="IPR056632">
    <property type="entry name" value="DUF7730"/>
</dbReference>
<sequence length="426" mass="48121">MSGEVYRLGMVLPHLMLEGNPTSLGMPQDVLPRFTQASSGLLNKLPAKIRMRIYELALGGNVLEIASLEGPGLCILQGPLGDVVWPTKPVHAIPRLDRQVVASDYPREQGRYNMSLLKTCRQIYSEARLIPYSHNMFTFASEMNLAKFVGCVLAEDQVSAIKNMALCVSFSGFISSTVFDPQVWKRLPAMDFLALKINFDVDDYVSTRRKQMNGHELAMWSIPGNYGPGKYEPIIGPELSLHLAREFQEVVQEDWFPLLEPVPIKALNLRFCCKSLHQPADRKTFVWDMQRLWSHFRNKLCPSATTTEPLIDYVADRNFDNDEYRWDFHNAEKYDWDAGVQEGCESSCSSKYHVSGDSNEHDSVEAEHDSVEAEHDSVEAEHDWVEVEHDSESNASSETLDFDSNASLGTLDFDSDASSGTLDFEY</sequence>
<gene>
    <name evidence="3" type="ORF">K490DRAFT_64116</name>
</gene>
<dbReference type="OrthoDB" id="5413827at2759"/>
<dbReference type="Proteomes" id="UP000799776">
    <property type="component" value="Unassembled WGS sequence"/>
</dbReference>
<protein>
    <recommendedName>
        <fullName evidence="2">DUF7730 domain-containing protein</fullName>
    </recommendedName>
</protein>